<dbReference type="InterPro" id="IPR038379">
    <property type="entry name" value="SecE_sf"/>
</dbReference>
<keyword evidence="3 9" id="KW-0812">Transmembrane</keyword>
<feature type="coiled-coil region" evidence="8">
    <location>
        <begin position="6"/>
        <end position="33"/>
    </location>
</feature>
<evidence type="ECO:0000313" key="13">
    <source>
        <dbReference type="Proteomes" id="UP001197492"/>
    </source>
</evidence>
<evidence type="ECO:0000256" key="2">
    <source>
        <dbReference type="ARBA" id="ARBA00022448"/>
    </source>
</evidence>
<keyword evidence="4" id="KW-0653">Protein transport</keyword>
<dbReference type="Pfam" id="PF00584">
    <property type="entry name" value="SecE"/>
    <property type="match status" value="1"/>
</dbReference>
<keyword evidence="2" id="KW-0813">Transport</keyword>
<reference evidence="10 13" key="1">
    <citation type="submission" date="2021-06" db="EMBL/GenBank/DDBJ databases">
        <title>Collection of gut derived symbiotic bacterial strains cultured from healthy donors.</title>
        <authorList>
            <person name="Lin H."/>
            <person name="Littmann E."/>
            <person name="Pamer E.G."/>
        </authorList>
    </citation>
    <scope>NUCLEOTIDE SEQUENCE</scope>
    <source>
        <strain evidence="11 13">MSK.21.70</strain>
        <strain evidence="10">MSK.21.82</strain>
    </source>
</reference>
<evidence type="ECO:0000313" key="11">
    <source>
        <dbReference type="EMBL" id="MBV3392304.1"/>
    </source>
</evidence>
<dbReference type="Proteomes" id="UP001196408">
    <property type="component" value="Unassembled WGS sequence"/>
</dbReference>
<gene>
    <name evidence="10" type="primary">secE</name>
    <name evidence="10" type="ORF">KSV97_03180</name>
    <name evidence="11" type="ORF">KSW06_03360</name>
</gene>
<keyword evidence="5 9" id="KW-1133">Transmembrane helix</keyword>
<dbReference type="EMBL" id="JAHOEF010000013">
    <property type="protein sequence ID" value="MBV3382246.1"/>
    <property type="molecule type" value="Genomic_DNA"/>
</dbReference>
<evidence type="ECO:0000256" key="8">
    <source>
        <dbReference type="SAM" id="Coils"/>
    </source>
</evidence>
<dbReference type="GeneID" id="301323125"/>
<dbReference type="EMBL" id="JAHOEL010000014">
    <property type="protein sequence ID" value="MBV3392304.1"/>
    <property type="molecule type" value="Genomic_DNA"/>
</dbReference>
<evidence type="ECO:0000256" key="7">
    <source>
        <dbReference type="ARBA" id="ARBA00023136"/>
    </source>
</evidence>
<dbReference type="Proteomes" id="UP001197492">
    <property type="component" value="Unassembled WGS sequence"/>
</dbReference>
<proteinExistence type="predicted"/>
<evidence type="ECO:0000313" key="12">
    <source>
        <dbReference type="Proteomes" id="UP001196408"/>
    </source>
</evidence>
<evidence type="ECO:0000256" key="3">
    <source>
        <dbReference type="ARBA" id="ARBA00022692"/>
    </source>
</evidence>
<evidence type="ECO:0000256" key="9">
    <source>
        <dbReference type="SAM" id="Phobius"/>
    </source>
</evidence>
<sequence>MDDKARKEKLKQERKELRKAKKLERQRRLEEQEDKNPLKFKEWFSLKGIRQEIKNVHWLTKKELARDAFVVLAFTVILGVYFYGADALIALILKTLGLS</sequence>
<accession>A0AAW4MQ40</accession>
<evidence type="ECO:0000256" key="5">
    <source>
        <dbReference type="ARBA" id="ARBA00022989"/>
    </source>
</evidence>
<evidence type="ECO:0000256" key="6">
    <source>
        <dbReference type="ARBA" id="ARBA00023010"/>
    </source>
</evidence>
<dbReference type="InterPro" id="IPR001901">
    <property type="entry name" value="Translocase_SecE/Sec61-g"/>
</dbReference>
<comment type="caution">
    <text evidence="10">The sequence shown here is derived from an EMBL/GenBank/DDBJ whole genome shotgun (WGS) entry which is preliminary data.</text>
</comment>
<organism evidence="10 12">
    <name type="scientific">Catenibacterium mitsuokai</name>
    <dbReference type="NCBI Taxonomy" id="100886"/>
    <lineage>
        <taxon>Bacteria</taxon>
        <taxon>Bacillati</taxon>
        <taxon>Bacillota</taxon>
        <taxon>Erysipelotrichia</taxon>
        <taxon>Erysipelotrichales</taxon>
        <taxon>Coprobacillaceae</taxon>
        <taxon>Catenibacterium</taxon>
    </lineage>
</organism>
<dbReference type="GO" id="GO:0006886">
    <property type="term" value="P:intracellular protein transport"/>
    <property type="evidence" value="ECO:0007669"/>
    <property type="project" value="InterPro"/>
</dbReference>
<evidence type="ECO:0000256" key="1">
    <source>
        <dbReference type="ARBA" id="ARBA00004370"/>
    </source>
</evidence>
<dbReference type="Gene3D" id="1.20.5.1030">
    <property type="entry name" value="Preprotein translocase secy subunit"/>
    <property type="match status" value="1"/>
</dbReference>
<dbReference type="RefSeq" id="WP_022425227.1">
    <property type="nucleotide sequence ID" value="NZ_CAXVKV010000020.1"/>
</dbReference>
<evidence type="ECO:0000313" key="10">
    <source>
        <dbReference type="EMBL" id="MBV3382246.1"/>
    </source>
</evidence>
<dbReference type="NCBIfam" id="TIGR00964">
    <property type="entry name" value="secE_bact"/>
    <property type="match status" value="1"/>
</dbReference>
<name>A0AAW4MQ40_9FIRM</name>
<keyword evidence="13" id="KW-1185">Reference proteome</keyword>
<keyword evidence="7 9" id="KW-0472">Membrane</keyword>
<protein>
    <submittedName>
        <fullName evidence="10">Preprotein translocase subunit SecE</fullName>
    </submittedName>
</protein>
<dbReference type="GO" id="GO:0008320">
    <property type="term" value="F:protein transmembrane transporter activity"/>
    <property type="evidence" value="ECO:0007669"/>
    <property type="project" value="InterPro"/>
</dbReference>
<feature type="transmembrane region" description="Helical" evidence="9">
    <location>
        <begin position="68"/>
        <end position="93"/>
    </location>
</feature>
<dbReference type="InterPro" id="IPR005807">
    <property type="entry name" value="SecE_bac"/>
</dbReference>
<dbReference type="GO" id="GO:0006605">
    <property type="term" value="P:protein targeting"/>
    <property type="evidence" value="ECO:0007669"/>
    <property type="project" value="InterPro"/>
</dbReference>
<evidence type="ECO:0000256" key="4">
    <source>
        <dbReference type="ARBA" id="ARBA00022927"/>
    </source>
</evidence>
<dbReference type="AlphaFoldDB" id="A0AAW4MQ40"/>
<dbReference type="GO" id="GO:0016020">
    <property type="term" value="C:membrane"/>
    <property type="evidence" value="ECO:0007669"/>
    <property type="project" value="UniProtKB-SubCell"/>
</dbReference>
<comment type="subcellular location">
    <subcellularLocation>
        <location evidence="1">Membrane</location>
    </subcellularLocation>
</comment>
<dbReference type="GO" id="GO:0009306">
    <property type="term" value="P:protein secretion"/>
    <property type="evidence" value="ECO:0007669"/>
    <property type="project" value="InterPro"/>
</dbReference>
<keyword evidence="8" id="KW-0175">Coiled coil</keyword>
<keyword evidence="6" id="KW-0811">Translocation</keyword>